<dbReference type="Proteomes" id="UP000268229">
    <property type="component" value="Chromosome"/>
</dbReference>
<dbReference type="GO" id="GO:0009982">
    <property type="term" value="F:pseudouridine synthase activity"/>
    <property type="evidence" value="ECO:0007669"/>
    <property type="project" value="InterPro"/>
</dbReference>
<name>A0A3S5BVG2_9NEIS</name>
<gene>
    <name evidence="5" type="primary">rluE</name>
    <name evidence="5" type="ORF">NCTC12227_00758</name>
</gene>
<dbReference type="InterPro" id="IPR050343">
    <property type="entry name" value="RsuA_PseudoU_synthase"/>
</dbReference>
<dbReference type="GO" id="GO:0140098">
    <property type="term" value="F:catalytic activity, acting on RNA"/>
    <property type="evidence" value="ECO:0007669"/>
    <property type="project" value="UniProtKB-ARBA"/>
</dbReference>
<dbReference type="PANTHER" id="PTHR47683:SF2">
    <property type="entry name" value="RNA-BINDING S4 DOMAIN-CONTAINING PROTEIN"/>
    <property type="match status" value="1"/>
</dbReference>
<sequence length="190" mass="21928">MDRQMKNLIAFNKPYGVVCQFSRHEKHKCLKDYIDVPQFYPAGRLDTDSEGLLLLTDDGRLQAQIAEPKYRKEKTYWAQVEGLPDEVKLDILRRGVDLGDFVTQPAEVRLLNAQETEKLWPRIPPVRERKTVADFWLEIKISEGKNRQVRRMTAKAGYPCLRLVRVAVGRLNLFDLGLGLGEWAFCGQKP</sequence>
<evidence type="ECO:0000256" key="1">
    <source>
        <dbReference type="ARBA" id="ARBA00008348"/>
    </source>
</evidence>
<organism evidence="5 6">
    <name type="scientific">Neisseria animaloris</name>
    <dbReference type="NCBI Taxonomy" id="326522"/>
    <lineage>
        <taxon>Bacteria</taxon>
        <taxon>Pseudomonadati</taxon>
        <taxon>Pseudomonadota</taxon>
        <taxon>Betaproteobacteria</taxon>
        <taxon>Neisseriales</taxon>
        <taxon>Neisseriaceae</taxon>
        <taxon>Neisseria</taxon>
    </lineage>
</organism>
<protein>
    <recommendedName>
        <fullName evidence="3">Pseudouridine synthase</fullName>
        <ecNumber evidence="3">5.4.99.-</ecNumber>
    </recommendedName>
</protein>
<dbReference type="SUPFAM" id="SSF55120">
    <property type="entry name" value="Pseudouridine synthase"/>
    <property type="match status" value="1"/>
</dbReference>
<dbReference type="Pfam" id="PF00849">
    <property type="entry name" value="PseudoU_synth_2"/>
    <property type="match status" value="1"/>
</dbReference>
<keyword evidence="6" id="KW-1185">Reference proteome</keyword>
<dbReference type="InterPro" id="IPR020094">
    <property type="entry name" value="TruA/RsuA/RluB/E/F_N"/>
</dbReference>
<feature type="domain" description="Pseudouridine synthase RsuA/RluA-like" evidence="4">
    <location>
        <begin position="7"/>
        <end position="154"/>
    </location>
</feature>
<dbReference type="KEGG" id="nani:NCTC12227_00758"/>
<dbReference type="AlphaFoldDB" id="A0A3S5BVG2"/>
<dbReference type="STRING" id="326522.BWD08_04280"/>
<dbReference type="EMBL" id="LR134516">
    <property type="protein sequence ID" value="VEJ21033.1"/>
    <property type="molecule type" value="Genomic_DNA"/>
</dbReference>
<proteinExistence type="inferred from homology"/>
<dbReference type="GO" id="GO:0001522">
    <property type="term" value="P:pseudouridine synthesis"/>
    <property type="evidence" value="ECO:0007669"/>
    <property type="project" value="InterPro"/>
</dbReference>
<dbReference type="InterPro" id="IPR006145">
    <property type="entry name" value="PsdUridine_synth_RsuA/RluA"/>
</dbReference>
<dbReference type="InterPro" id="IPR042092">
    <property type="entry name" value="PsdUridine_s_RsuA/RluB/E/F_cat"/>
</dbReference>
<dbReference type="Gene3D" id="3.30.70.1560">
    <property type="entry name" value="Alpha-L RNA-binding motif"/>
    <property type="match status" value="1"/>
</dbReference>
<dbReference type="NCBIfam" id="TIGR00093">
    <property type="entry name" value="pseudouridine synthase"/>
    <property type="match status" value="1"/>
</dbReference>
<comment type="similarity">
    <text evidence="1 3">Belongs to the pseudouridine synthase RsuA family.</text>
</comment>
<evidence type="ECO:0000313" key="6">
    <source>
        <dbReference type="Proteomes" id="UP000268229"/>
    </source>
</evidence>
<dbReference type="GO" id="GO:0003723">
    <property type="term" value="F:RNA binding"/>
    <property type="evidence" value="ECO:0007669"/>
    <property type="project" value="InterPro"/>
</dbReference>
<keyword evidence="2 3" id="KW-0413">Isomerase</keyword>
<evidence type="ECO:0000256" key="3">
    <source>
        <dbReference type="RuleBase" id="RU003887"/>
    </source>
</evidence>
<evidence type="ECO:0000313" key="5">
    <source>
        <dbReference type="EMBL" id="VEJ21033.1"/>
    </source>
</evidence>
<dbReference type="InterPro" id="IPR018496">
    <property type="entry name" value="PsdUridine_synth_RsuA/RluB_CS"/>
</dbReference>
<evidence type="ECO:0000256" key="2">
    <source>
        <dbReference type="ARBA" id="ARBA00023235"/>
    </source>
</evidence>
<dbReference type="EC" id="5.4.99.-" evidence="3"/>
<dbReference type="PROSITE" id="PS01149">
    <property type="entry name" value="PSI_RSU"/>
    <property type="match status" value="1"/>
</dbReference>
<dbReference type="GO" id="GO:0006364">
    <property type="term" value="P:rRNA processing"/>
    <property type="evidence" value="ECO:0007669"/>
    <property type="project" value="UniProtKB-ARBA"/>
</dbReference>
<accession>A0A3S5BVG2</accession>
<dbReference type="InterPro" id="IPR000748">
    <property type="entry name" value="PsdUridine_synth_RsuA/RluB/E/F"/>
</dbReference>
<evidence type="ECO:0000259" key="4">
    <source>
        <dbReference type="Pfam" id="PF00849"/>
    </source>
</evidence>
<dbReference type="PANTHER" id="PTHR47683">
    <property type="entry name" value="PSEUDOURIDINE SYNTHASE FAMILY PROTEIN-RELATED"/>
    <property type="match status" value="1"/>
</dbReference>
<dbReference type="Gene3D" id="3.30.70.580">
    <property type="entry name" value="Pseudouridine synthase I, catalytic domain, N-terminal subdomain"/>
    <property type="match status" value="1"/>
</dbReference>
<dbReference type="InterPro" id="IPR020103">
    <property type="entry name" value="PsdUridine_synth_cat_dom_sf"/>
</dbReference>
<reference evidence="5 6" key="1">
    <citation type="submission" date="2018-12" db="EMBL/GenBank/DDBJ databases">
        <authorList>
            <consortium name="Pathogen Informatics"/>
        </authorList>
    </citation>
    <scope>NUCLEOTIDE SEQUENCE [LARGE SCALE GENOMIC DNA]</scope>
    <source>
        <strain evidence="5 6">NCTC12227</strain>
    </source>
</reference>